<evidence type="ECO:0000313" key="4">
    <source>
        <dbReference type="Proteomes" id="UP000006038"/>
    </source>
</evidence>
<organism evidence="3">
    <name type="scientific">Oryza brachyantha</name>
    <name type="common">malo sina</name>
    <dbReference type="NCBI Taxonomy" id="4533"/>
    <lineage>
        <taxon>Eukaryota</taxon>
        <taxon>Viridiplantae</taxon>
        <taxon>Streptophyta</taxon>
        <taxon>Embryophyta</taxon>
        <taxon>Tracheophyta</taxon>
        <taxon>Spermatophyta</taxon>
        <taxon>Magnoliopsida</taxon>
        <taxon>Liliopsida</taxon>
        <taxon>Poales</taxon>
        <taxon>Poaceae</taxon>
        <taxon>BOP clade</taxon>
        <taxon>Oryzoideae</taxon>
        <taxon>Oryzeae</taxon>
        <taxon>Oryzinae</taxon>
        <taxon>Oryza</taxon>
    </lineage>
</organism>
<dbReference type="AlphaFoldDB" id="J3MLL9"/>
<keyword evidence="4" id="KW-1185">Reference proteome</keyword>
<feature type="region of interest" description="Disordered" evidence="1">
    <location>
        <begin position="1"/>
        <end position="24"/>
    </location>
</feature>
<dbReference type="InterPro" id="IPR056592">
    <property type="entry name" value="Beta-prop_At3g26010-like"/>
</dbReference>
<dbReference type="NCBIfam" id="TIGR01640">
    <property type="entry name" value="F_box_assoc_1"/>
    <property type="match status" value="1"/>
</dbReference>
<dbReference type="OMA" id="KVHFIHD"/>
<reference evidence="3" key="1">
    <citation type="journal article" date="2013" name="Nat. Commun.">
        <title>Whole-genome sequencing of Oryza brachyantha reveals mechanisms underlying Oryza genome evolution.</title>
        <authorList>
            <person name="Chen J."/>
            <person name="Huang Q."/>
            <person name="Gao D."/>
            <person name="Wang J."/>
            <person name="Lang Y."/>
            <person name="Liu T."/>
            <person name="Li B."/>
            <person name="Bai Z."/>
            <person name="Luis Goicoechea J."/>
            <person name="Liang C."/>
            <person name="Chen C."/>
            <person name="Zhang W."/>
            <person name="Sun S."/>
            <person name="Liao Y."/>
            <person name="Zhang X."/>
            <person name="Yang L."/>
            <person name="Song C."/>
            <person name="Wang M."/>
            <person name="Shi J."/>
            <person name="Liu G."/>
            <person name="Liu J."/>
            <person name="Zhou H."/>
            <person name="Zhou W."/>
            <person name="Yu Q."/>
            <person name="An N."/>
            <person name="Chen Y."/>
            <person name="Cai Q."/>
            <person name="Wang B."/>
            <person name="Liu B."/>
            <person name="Min J."/>
            <person name="Huang Y."/>
            <person name="Wu H."/>
            <person name="Li Z."/>
            <person name="Zhang Y."/>
            <person name="Yin Y."/>
            <person name="Song W."/>
            <person name="Jiang J."/>
            <person name="Jackson S.A."/>
            <person name="Wing R.A."/>
            <person name="Wang J."/>
            <person name="Chen M."/>
        </authorList>
    </citation>
    <scope>NUCLEOTIDE SEQUENCE [LARGE SCALE GENOMIC DNA]</scope>
    <source>
        <strain evidence="3">cv. IRGC 101232</strain>
    </source>
</reference>
<dbReference type="eggNOG" id="ENOG502QWH8">
    <property type="taxonomic scope" value="Eukaryota"/>
</dbReference>
<dbReference type="STRING" id="4533.J3MLL9"/>
<dbReference type="InterPro" id="IPR017451">
    <property type="entry name" value="F-box-assoc_interact_dom"/>
</dbReference>
<dbReference type="Pfam" id="PF24750">
    <property type="entry name" value="b-prop_At3g26010-like"/>
    <property type="match status" value="1"/>
</dbReference>
<dbReference type="Proteomes" id="UP000006038">
    <property type="component" value="Chromosome 7"/>
</dbReference>
<name>J3MLL9_ORYBR</name>
<protein>
    <recommendedName>
        <fullName evidence="2">F-box protein At3g26010-like beta-propeller domain-containing protein</fullName>
    </recommendedName>
</protein>
<dbReference type="PANTHER" id="PTHR35546">
    <property type="entry name" value="F-BOX PROTEIN INTERACTION DOMAIN PROTEIN-RELATED"/>
    <property type="match status" value="1"/>
</dbReference>
<evidence type="ECO:0000256" key="1">
    <source>
        <dbReference type="SAM" id="MobiDB-lite"/>
    </source>
</evidence>
<evidence type="ECO:0000259" key="2">
    <source>
        <dbReference type="Pfam" id="PF24750"/>
    </source>
</evidence>
<evidence type="ECO:0000313" key="3">
    <source>
        <dbReference type="EnsemblPlants" id="OB07G23010.1"/>
    </source>
</evidence>
<dbReference type="PANTHER" id="PTHR35546:SF105">
    <property type="entry name" value="OS05G0139200 PROTEIN"/>
    <property type="match status" value="1"/>
</dbReference>
<dbReference type="Gramene" id="OB07G23010.1">
    <property type="protein sequence ID" value="OB07G23010.1"/>
    <property type="gene ID" value="OB07G23010"/>
</dbReference>
<dbReference type="EnsemblPlants" id="OB07G23010.1">
    <property type="protein sequence ID" value="OB07G23010.1"/>
    <property type="gene ID" value="OB07G23010"/>
</dbReference>
<dbReference type="HOGENOM" id="CLU_022847_1_1_1"/>
<accession>J3MLL9</accession>
<dbReference type="InterPro" id="IPR055290">
    <property type="entry name" value="At3g26010-like"/>
</dbReference>
<feature type="domain" description="F-box protein At3g26010-like beta-propeller" evidence="2">
    <location>
        <begin position="95"/>
        <end position="329"/>
    </location>
</feature>
<sequence>MEPGGQPRRRAHLRDPPPPPHPLPVPMQVRLPVLAPIHPDHGHGKKLPQTLSGFFYRSYSLDRFPHSAHHFTNVTGRGAPLIYPSFSFLPPFAGLTVLDCCNGLLLCRCSQSGGAGPFHYAVCNPATEEWVMLPDSSYSIGEIRIASVCFDPAISSHFHVVGYVVLDEDDDYVTQVGIYSSKAGSWSLHQIGWDDEVYFVPSIERRSVFLNGFLHSVTYVEIVAVDMEAKKWRIIPLPDVDGETAVIHQSQGRLCAFIDLPETKLSVWVLEEYGTNNWILKHIISTSSLFGGKNYRIDVDYHVIAAHPECNLIFLVYGSSNVLMAYQMDLKKVRAIGILGHDLYLPYLPYVPLFSELLTNGR</sequence>
<reference evidence="3" key="2">
    <citation type="submission" date="2013-04" db="UniProtKB">
        <authorList>
            <consortium name="EnsemblPlants"/>
        </authorList>
    </citation>
    <scope>IDENTIFICATION</scope>
</reference>
<proteinExistence type="predicted"/>